<dbReference type="EMBL" id="WIXE01002467">
    <property type="protein sequence ID" value="KAK5984781.1"/>
    <property type="molecule type" value="Genomic_DNA"/>
</dbReference>
<gene>
    <name evidence="1" type="ORF">GCK32_020825</name>
</gene>
<dbReference type="PANTHER" id="PTHR10974">
    <property type="entry name" value="FI08016P-RELATED"/>
    <property type="match status" value="1"/>
</dbReference>
<evidence type="ECO:0000313" key="1">
    <source>
        <dbReference type="EMBL" id="KAK5984781.1"/>
    </source>
</evidence>
<protein>
    <submittedName>
        <fullName evidence="1">Uncharacterized protein</fullName>
    </submittedName>
</protein>
<sequence>MLRRVRRTRKIIEGKVRNCGSSANVSVDDRPNVYILLLDAVSSLQAKRSLPRTLAYLKTELDAVQMEFMNKVGKNSRPNGFSLFFG</sequence>
<dbReference type="GO" id="GO:0005615">
    <property type="term" value="C:extracellular space"/>
    <property type="evidence" value="ECO:0007669"/>
    <property type="project" value="TreeGrafter"/>
</dbReference>
<dbReference type="PANTHER" id="PTHR10974:SF75">
    <property type="entry name" value="SULFATASE DOMAIN-CONTAINING PROTEIN"/>
    <property type="match status" value="1"/>
</dbReference>
<dbReference type="Proteomes" id="UP001331761">
    <property type="component" value="Unassembled WGS sequence"/>
</dbReference>
<dbReference type="InterPro" id="IPR004245">
    <property type="entry name" value="DUF229"/>
</dbReference>
<reference evidence="1 2" key="1">
    <citation type="submission" date="2019-10" db="EMBL/GenBank/DDBJ databases">
        <title>Assembly and Annotation for the nematode Trichostrongylus colubriformis.</title>
        <authorList>
            <person name="Martin J."/>
        </authorList>
    </citation>
    <scope>NUCLEOTIDE SEQUENCE [LARGE SCALE GENOMIC DNA]</scope>
    <source>
        <strain evidence="1">G859</strain>
        <tissue evidence="1">Whole worm</tissue>
    </source>
</reference>
<dbReference type="Pfam" id="PF02995">
    <property type="entry name" value="DUF229"/>
    <property type="match status" value="1"/>
</dbReference>
<evidence type="ECO:0000313" key="2">
    <source>
        <dbReference type="Proteomes" id="UP001331761"/>
    </source>
</evidence>
<comment type="caution">
    <text evidence="1">The sequence shown here is derived from an EMBL/GenBank/DDBJ whole genome shotgun (WGS) entry which is preliminary data.</text>
</comment>
<name>A0AAN8ISY0_TRICO</name>
<accession>A0AAN8ISY0</accession>
<organism evidence="1 2">
    <name type="scientific">Trichostrongylus colubriformis</name>
    <name type="common">Black scour worm</name>
    <dbReference type="NCBI Taxonomy" id="6319"/>
    <lineage>
        <taxon>Eukaryota</taxon>
        <taxon>Metazoa</taxon>
        <taxon>Ecdysozoa</taxon>
        <taxon>Nematoda</taxon>
        <taxon>Chromadorea</taxon>
        <taxon>Rhabditida</taxon>
        <taxon>Rhabditina</taxon>
        <taxon>Rhabditomorpha</taxon>
        <taxon>Strongyloidea</taxon>
        <taxon>Trichostrongylidae</taxon>
        <taxon>Trichostrongylus</taxon>
    </lineage>
</organism>
<dbReference type="AlphaFoldDB" id="A0AAN8ISY0"/>
<keyword evidence="2" id="KW-1185">Reference proteome</keyword>
<proteinExistence type="predicted"/>